<dbReference type="Proteomes" id="UP000509568">
    <property type="component" value="Chromosome"/>
</dbReference>
<reference evidence="1 2" key="1">
    <citation type="submission" date="2020-06" db="EMBL/GenBank/DDBJ databases">
        <title>Pseudomonas eucalypticola sp. nov., an endophyte of Eucalyptus dunnii leaves with biocontrol ability of eucalyptus leaf blight.</title>
        <authorList>
            <person name="Liu Y."/>
            <person name="Song Z."/>
            <person name="Zeng H."/>
            <person name="Lu M."/>
            <person name="Wang X."/>
            <person name="Lian X."/>
            <person name="Zhang Q."/>
        </authorList>
    </citation>
    <scope>NUCLEOTIDE SEQUENCE [LARGE SCALE GENOMIC DNA]</scope>
    <source>
        <strain evidence="1 2">NP-1</strain>
    </source>
</reference>
<name>A0A7D5D5G5_9PSED</name>
<evidence type="ECO:0000313" key="1">
    <source>
        <dbReference type="EMBL" id="QKZ03719.1"/>
    </source>
</evidence>
<evidence type="ECO:0000313" key="2">
    <source>
        <dbReference type="Proteomes" id="UP000509568"/>
    </source>
</evidence>
<keyword evidence="2" id="KW-1185">Reference proteome</keyword>
<proteinExistence type="predicted"/>
<protein>
    <submittedName>
        <fullName evidence="1">Uncharacterized protein</fullName>
    </submittedName>
</protein>
<dbReference type="AlphaFoldDB" id="A0A7D5D5G5"/>
<sequence length="136" mass="15451">MQAVMDYATLLDLATQTSAITEPCECTLKPLTGWEGWPVTLRETQLQQIGTLAQFEEEEATLDEYHPQGTSYWSAEAPIAPLYHPYNQCGVWQCTACNRSYLRYNDDGAYHSESRIRALSGHLLVDAEHPTHGRYR</sequence>
<dbReference type="KEGG" id="pez:HWQ56_07955"/>
<dbReference type="RefSeq" id="WP_176570155.1">
    <property type="nucleotide sequence ID" value="NZ_CP056030.1"/>
</dbReference>
<organism evidence="1 2">
    <name type="scientific">Pseudomonas eucalypticola</name>
    <dbReference type="NCBI Taxonomy" id="2599595"/>
    <lineage>
        <taxon>Bacteria</taxon>
        <taxon>Pseudomonadati</taxon>
        <taxon>Pseudomonadota</taxon>
        <taxon>Gammaproteobacteria</taxon>
        <taxon>Pseudomonadales</taxon>
        <taxon>Pseudomonadaceae</taxon>
        <taxon>Pseudomonas</taxon>
    </lineage>
</organism>
<dbReference type="EMBL" id="CP056030">
    <property type="protein sequence ID" value="QKZ03719.1"/>
    <property type="molecule type" value="Genomic_DNA"/>
</dbReference>
<gene>
    <name evidence="1" type="ORF">HWQ56_07955</name>
</gene>
<accession>A0A7D5D5G5</accession>